<gene>
    <name evidence="2" type="ORF">HHK36_000840</name>
</gene>
<dbReference type="Proteomes" id="UP000655225">
    <property type="component" value="Unassembled WGS sequence"/>
</dbReference>
<protein>
    <submittedName>
        <fullName evidence="2">Uncharacterized protein</fullName>
    </submittedName>
</protein>
<dbReference type="PANTHER" id="PTHR47801">
    <property type="entry name" value="OS05G0145600 PROTEIN"/>
    <property type="match status" value="1"/>
</dbReference>
<dbReference type="GO" id="GO:0005739">
    <property type="term" value="C:mitochondrion"/>
    <property type="evidence" value="ECO:0007669"/>
    <property type="project" value="TreeGrafter"/>
</dbReference>
<name>A0A834ZX32_TETSI</name>
<dbReference type="InterPro" id="IPR011990">
    <property type="entry name" value="TPR-like_helical_dom_sf"/>
</dbReference>
<accession>A0A834ZX32</accession>
<keyword evidence="1" id="KW-0175">Coiled coil</keyword>
<evidence type="ECO:0000313" key="3">
    <source>
        <dbReference type="Proteomes" id="UP000655225"/>
    </source>
</evidence>
<feature type="coiled-coil region" evidence="1">
    <location>
        <begin position="78"/>
        <end position="108"/>
    </location>
</feature>
<sequence length="191" mass="21873">MDDDFEFADKVLMPLNAWSASKELLGFCNMFNFVDKNFSNLGPLVRDVIAHVVEDEADDINRAISTTRKAFDEGPRPKNELDEMKKQLKEMEEEAAALREMQAKVEKEMGTVQGFWIFYAVSCYPLLYVEFQTFLLRDVYDDMLLDGIQPSRDIFHSLIVGTMKGAHLQDAFFFKDEMKAMGMAPDVSSII</sequence>
<proteinExistence type="predicted"/>
<keyword evidence="3" id="KW-1185">Reference proteome</keyword>
<dbReference type="Gene3D" id="1.25.40.10">
    <property type="entry name" value="Tetratricopeptide repeat domain"/>
    <property type="match status" value="1"/>
</dbReference>
<dbReference type="AlphaFoldDB" id="A0A834ZX32"/>
<evidence type="ECO:0000313" key="2">
    <source>
        <dbReference type="EMBL" id="KAF8412868.1"/>
    </source>
</evidence>
<evidence type="ECO:0000256" key="1">
    <source>
        <dbReference type="SAM" id="Coils"/>
    </source>
</evidence>
<comment type="caution">
    <text evidence="2">The sequence shown here is derived from an EMBL/GenBank/DDBJ whole genome shotgun (WGS) entry which is preliminary data.</text>
</comment>
<reference evidence="2 3" key="1">
    <citation type="submission" date="2020-04" db="EMBL/GenBank/DDBJ databases">
        <title>Plant Genome Project.</title>
        <authorList>
            <person name="Zhang R.-G."/>
        </authorList>
    </citation>
    <scope>NUCLEOTIDE SEQUENCE [LARGE SCALE GENOMIC DNA]</scope>
    <source>
        <strain evidence="2">YNK0</strain>
        <tissue evidence="2">Leaf</tissue>
    </source>
</reference>
<organism evidence="2 3">
    <name type="scientific">Tetracentron sinense</name>
    <name type="common">Spur-leaf</name>
    <dbReference type="NCBI Taxonomy" id="13715"/>
    <lineage>
        <taxon>Eukaryota</taxon>
        <taxon>Viridiplantae</taxon>
        <taxon>Streptophyta</taxon>
        <taxon>Embryophyta</taxon>
        <taxon>Tracheophyta</taxon>
        <taxon>Spermatophyta</taxon>
        <taxon>Magnoliopsida</taxon>
        <taxon>Trochodendrales</taxon>
        <taxon>Trochodendraceae</taxon>
        <taxon>Tetracentron</taxon>
    </lineage>
</organism>
<dbReference type="EMBL" id="JABCRI010000001">
    <property type="protein sequence ID" value="KAF8412868.1"/>
    <property type="molecule type" value="Genomic_DNA"/>
</dbReference>
<dbReference type="OrthoDB" id="185373at2759"/>
<dbReference type="PANTHER" id="PTHR47801:SF1">
    <property type="entry name" value="OS05G0145600 PROTEIN"/>
    <property type="match status" value="1"/>
</dbReference>